<proteinExistence type="predicted"/>
<keyword evidence="1" id="KW-0812">Transmembrane</keyword>
<reference evidence="2 3" key="1">
    <citation type="submission" date="2023-07" db="EMBL/GenBank/DDBJ databases">
        <title>Functional and genomic diversity of the sorghum phyllosphere microbiome.</title>
        <authorList>
            <person name="Shade A."/>
        </authorList>
    </citation>
    <scope>NUCLEOTIDE SEQUENCE [LARGE SCALE GENOMIC DNA]</scope>
    <source>
        <strain evidence="2 3">SORGH_AS_0892</strain>
    </source>
</reference>
<gene>
    <name evidence="2" type="ORF">QE382_002297</name>
</gene>
<sequence>MIWRRNMPTFGLVAVWALMAIAVANTKNNNLVFLSAIIAAVIIFLNVVTYYIRFRKEKVAYS</sequence>
<dbReference type="Proteomes" id="UP001244640">
    <property type="component" value="Unassembled WGS sequence"/>
</dbReference>
<evidence type="ECO:0000313" key="2">
    <source>
        <dbReference type="EMBL" id="MDQ1150313.1"/>
    </source>
</evidence>
<evidence type="ECO:0000256" key="1">
    <source>
        <dbReference type="SAM" id="Phobius"/>
    </source>
</evidence>
<organism evidence="2 3">
    <name type="scientific">Sphingobacterium zeae</name>
    <dbReference type="NCBI Taxonomy" id="1776859"/>
    <lineage>
        <taxon>Bacteria</taxon>
        <taxon>Pseudomonadati</taxon>
        <taxon>Bacteroidota</taxon>
        <taxon>Sphingobacteriia</taxon>
        <taxon>Sphingobacteriales</taxon>
        <taxon>Sphingobacteriaceae</taxon>
        <taxon>Sphingobacterium</taxon>
    </lineage>
</organism>
<keyword evidence="1" id="KW-0472">Membrane</keyword>
<accession>A0ABU0U7V6</accession>
<comment type="caution">
    <text evidence="2">The sequence shown here is derived from an EMBL/GenBank/DDBJ whole genome shotgun (WGS) entry which is preliminary data.</text>
</comment>
<feature type="transmembrane region" description="Helical" evidence="1">
    <location>
        <begin position="32"/>
        <end position="52"/>
    </location>
</feature>
<name>A0ABU0U7V6_9SPHI</name>
<keyword evidence="3" id="KW-1185">Reference proteome</keyword>
<dbReference type="EMBL" id="JAUTBA010000001">
    <property type="protein sequence ID" value="MDQ1150313.1"/>
    <property type="molecule type" value="Genomic_DNA"/>
</dbReference>
<protein>
    <submittedName>
        <fullName evidence="2">Uncharacterized protein</fullName>
    </submittedName>
</protein>
<keyword evidence="1" id="KW-1133">Transmembrane helix</keyword>
<evidence type="ECO:0000313" key="3">
    <source>
        <dbReference type="Proteomes" id="UP001244640"/>
    </source>
</evidence>